<accession>A0A7S1EUS4</accession>
<keyword evidence="4 5" id="KW-0413">Isomerase</keyword>
<dbReference type="PROSITE" id="PS50059">
    <property type="entry name" value="FKBP_PPIASE"/>
    <property type="match status" value="1"/>
</dbReference>
<protein>
    <recommendedName>
        <fullName evidence="2 5">peptidylprolyl isomerase</fullName>
        <ecNumber evidence="2 5">5.2.1.8</ecNumber>
    </recommendedName>
</protein>
<dbReference type="PANTHER" id="PTHR43811">
    <property type="entry name" value="FKBP-TYPE PEPTIDYL-PROLYL CIS-TRANS ISOMERASE FKPA"/>
    <property type="match status" value="1"/>
</dbReference>
<dbReference type="GO" id="GO:0003755">
    <property type="term" value="F:peptidyl-prolyl cis-trans isomerase activity"/>
    <property type="evidence" value="ECO:0007669"/>
    <property type="project" value="UniProtKB-KW"/>
</dbReference>
<keyword evidence="3 5" id="KW-0697">Rotamase</keyword>
<evidence type="ECO:0000313" key="7">
    <source>
        <dbReference type="EMBL" id="CAD8824797.1"/>
    </source>
</evidence>
<evidence type="ECO:0000256" key="5">
    <source>
        <dbReference type="PROSITE-ProRule" id="PRU00277"/>
    </source>
</evidence>
<dbReference type="Gene3D" id="3.10.50.40">
    <property type="match status" value="1"/>
</dbReference>
<dbReference type="SUPFAM" id="SSF54534">
    <property type="entry name" value="FKBP-like"/>
    <property type="match status" value="1"/>
</dbReference>
<dbReference type="EMBL" id="HBFP01012736">
    <property type="protein sequence ID" value="CAD8824797.1"/>
    <property type="molecule type" value="Transcribed_RNA"/>
</dbReference>
<sequence length="203" mass="21997">MGAYCGFVSGSYSVTPIHTGSTKNHCVHREVISCNATDSSSSLTRRVVLNTLLSSTFSLCALQFVPSVFAEESGEITTSSGLKYKVVKKGNVSRTVQPGDLIGIRFKATYNNFTFDDTFATAEPYYIRVGSGNVPKGLEEALLLMGLGDRLMLTVPGNLAFGPKGRRATAGKPSIPPNATIYYELEIAEFPGYMKEIMEINDE</sequence>
<dbReference type="AlphaFoldDB" id="A0A7S1EUS4"/>
<evidence type="ECO:0000259" key="6">
    <source>
        <dbReference type="PROSITE" id="PS50059"/>
    </source>
</evidence>
<evidence type="ECO:0000256" key="3">
    <source>
        <dbReference type="ARBA" id="ARBA00023110"/>
    </source>
</evidence>
<dbReference type="InterPro" id="IPR046357">
    <property type="entry name" value="PPIase_dom_sf"/>
</dbReference>
<comment type="catalytic activity">
    <reaction evidence="1 5">
        <text>[protein]-peptidylproline (omega=180) = [protein]-peptidylproline (omega=0)</text>
        <dbReference type="Rhea" id="RHEA:16237"/>
        <dbReference type="Rhea" id="RHEA-COMP:10747"/>
        <dbReference type="Rhea" id="RHEA-COMP:10748"/>
        <dbReference type="ChEBI" id="CHEBI:83833"/>
        <dbReference type="ChEBI" id="CHEBI:83834"/>
        <dbReference type="EC" id="5.2.1.8"/>
    </reaction>
</comment>
<dbReference type="PANTHER" id="PTHR43811:SF17">
    <property type="entry name" value="PEPTIDYL-PROLYL CIS-TRANS ISOMERASE FKBP16-3, CHLOROPLASTIC"/>
    <property type="match status" value="1"/>
</dbReference>
<dbReference type="InterPro" id="IPR001179">
    <property type="entry name" value="PPIase_FKBP_dom"/>
</dbReference>
<evidence type="ECO:0000256" key="1">
    <source>
        <dbReference type="ARBA" id="ARBA00000971"/>
    </source>
</evidence>
<organism evidence="7">
    <name type="scientific">Timspurckia oligopyrenoides</name>
    <dbReference type="NCBI Taxonomy" id="708627"/>
    <lineage>
        <taxon>Eukaryota</taxon>
        <taxon>Rhodophyta</taxon>
        <taxon>Bangiophyceae</taxon>
        <taxon>Porphyridiales</taxon>
        <taxon>Porphyridiaceae</taxon>
        <taxon>Timspurckia</taxon>
    </lineage>
</organism>
<dbReference type="Pfam" id="PF00254">
    <property type="entry name" value="FKBP_C"/>
    <property type="match status" value="1"/>
</dbReference>
<feature type="domain" description="PPIase FKBP-type" evidence="6">
    <location>
        <begin position="99"/>
        <end position="191"/>
    </location>
</feature>
<dbReference type="EC" id="5.2.1.8" evidence="2 5"/>
<evidence type="ECO:0000256" key="2">
    <source>
        <dbReference type="ARBA" id="ARBA00013194"/>
    </source>
</evidence>
<evidence type="ECO:0000256" key="4">
    <source>
        <dbReference type="ARBA" id="ARBA00023235"/>
    </source>
</evidence>
<name>A0A7S1EUS4_9RHOD</name>
<proteinExistence type="predicted"/>
<gene>
    <name evidence="7" type="ORF">TOLI1172_LOCUS9196</name>
</gene>
<reference evidence="7" key="1">
    <citation type="submission" date="2021-01" db="EMBL/GenBank/DDBJ databases">
        <authorList>
            <person name="Corre E."/>
            <person name="Pelletier E."/>
            <person name="Niang G."/>
            <person name="Scheremetjew M."/>
            <person name="Finn R."/>
            <person name="Kale V."/>
            <person name="Holt S."/>
            <person name="Cochrane G."/>
            <person name="Meng A."/>
            <person name="Brown T."/>
            <person name="Cohen L."/>
        </authorList>
    </citation>
    <scope>NUCLEOTIDE SEQUENCE</scope>
    <source>
        <strain evidence="7">CCMP3278</strain>
    </source>
</reference>